<proteinExistence type="predicted"/>
<gene>
    <name evidence="2" type="ORF">SASPL_120046</name>
</gene>
<feature type="compositionally biased region" description="Polar residues" evidence="1">
    <location>
        <begin position="100"/>
        <end position="112"/>
    </location>
</feature>
<dbReference type="AlphaFoldDB" id="A0A8X8ZV87"/>
<dbReference type="PANTHER" id="PTHR15503">
    <property type="entry name" value="LDOC1 RELATED"/>
    <property type="match status" value="1"/>
</dbReference>
<dbReference type="InterPro" id="IPR021109">
    <property type="entry name" value="Peptidase_aspartic_dom_sf"/>
</dbReference>
<feature type="compositionally biased region" description="Pro residues" evidence="1">
    <location>
        <begin position="9"/>
        <end position="18"/>
    </location>
</feature>
<dbReference type="InterPro" id="IPR032567">
    <property type="entry name" value="RTL1-rel"/>
</dbReference>
<dbReference type="PANTHER" id="PTHR15503:SF22">
    <property type="entry name" value="TRANSPOSON TY3-I GAG POLYPROTEIN"/>
    <property type="match status" value="1"/>
</dbReference>
<name>A0A8X8ZV87_SALSN</name>
<feature type="region of interest" description="Disordered" evidence="1">
    <location>
        <begin position="100"/>
        <end position="136"/>
    </location>
</feature>
<dbReference type="SUPFAM" id="SSF50630">
    <property type="entry name" value="Acid proteases"/>
    <property type="match status" value="1"/>
</dbReference>
<dbReference type="CDD" id="cd00303">
    <property type="entry name" value="retropepsin_like"/>
    <property type="match status" value="1"/>
</dbReference>
<sequence length="314" mass="34767">MATIDPKTGLPPPPPPGPLNNAELFDMRSRYAGQDKKLSQIQFDLEKVSNVGEETLTSLFIAGLQDSVQQELLTRRPPSLNETFALAQQLAACQNITTSRVSQPRSNWSGQENRSKPAAPALVVQQQRPPTPQLKSGVPIIKVSAAERADRARRGLCYWCLEKYTREHVCSKKFYALMGEDDEEDAPFPEEPDTGDEGENMVITGDVSSIHVIGPQIKPRAIRLMGRINGYEVSVLIDGGSTHNFIQPTVAEKLSLPVHPISPFRGNHFDIDLFILQVKGPDVILGVQWLQDLGDVTKNYSDLTMRNRIVKSSS</sequence>
<protein>
    <submittedName>
        <fullName evidence="2">Uncharacterized protein</fullName>
    </submittedName>
</protein>
<keyword evidence="3" id="KW-1185">Reference proteome</keyword>
<reference evidence="2" key="2">
    <citation type="submission" date="2020-08" db="EMBL/GenBank/DDBJ databases">
        <title>Plant Genome Project.</title>
        <authorList>
            <person name="Zhang R.-G."/>
        </authorList>
    </citation>
    <scope>NUCLEOTIDE SEQUENCE</scope>
    <source>
        <strain evidence="2">Huo1</strain>
        <tissue evidence="2">Leaf</tissue>
    </source>
</reference>
<organism evidence="2">
    <name type="scientific">Salvia splendens</name>
    <name type="common">Scarlet sage</name>
    <dbReference type="NCBI Taxonomy" id="180675"/>
    <lineage>
        <taxon>Eukaryota</taxon>
        <taxon>Viridiplantae</taxon>
        <taxon>Streptophyta</taxon>
        <taxon>Embryophyta</taxon>
        <taxon>Tracheophyta</taxon>
        <taxon>Spermatophyta</taxon>
        <taxon>Magnoliopsida</taxon>
        <taxon>eudicotyledons</taxon>
        <taxon>Gunneridae</taxon>
        <taxon>Pentapetalae</taxon>
        <taxon>asterids</taxon>
        <taxon>lamiids</taxon>
        <taxon>Lamiales</taxon>
        <taxon>Lamiaceae</taxon>
        <taxon>Nepetoideae</taxon>
        <taxon>Mentheae</taxon>
        <taxon>Salviinae</taxon>
        <taxon>Salvia</taxon>
        <taxon>Salvia subgen. Calosphace</taxon>
        <taxon>core Calosphace</taxon>
    </lineage>
</organism>
<comment type="caution">
    <text evidence="2">The sequence shown here is derived from an EMBL/GenBank/DDBJ whole genome shotgun (WGS) entry which is preliminary data.</text>
</comment>
<evidence type="ECO:0000313" key="3">
    <source>
        <dbReference type="Proteomes" id="UP000298416"/>
    </source>
</evidence>
<evidence type="ECO:0000256" key="1">
    <source>
        <dbReference type="SAM" id="MobiDB-lite"/>
    </source>
</evidence>
<feature type="region of interest" description="Disordered" evidence="1">
    <location>
        <begin position="1"/>
        <end position="23"/>
    </location>
</feature>
<reference evidence="2" key="1">
    <citation type="submission" date="2018-01" db="EMBL/GenBank/DDBJ databases">
        <authorList>
            <person name="Mao J.F."/>
        </authorList>
    </citation>
    <scope>NUCLEOTIDE SEQUENCE</scope>
    <source>
        <strain evidence="2">Huo1</strain>
        <tissue evidence="2">Leaf</tissue>
    </source>
</reference>
<dbReference type="Gene3D" id="2.40.70.10">
    <property type="entry name" value="Acid Proteases"/>
    <property type="match status" value="1"/>
</dbReference>
<dbReference type="Proteomes" id="UP000298416">
    <property type="component" value="Unassembled WGS sequence"/>
</dbReference>
<accession>A0A8X8ZV87</accession>
<dbReference type="EMBL" id="PNBA02000007">
    <property type="protein sequence ID" value="KAG6417851.1"/>
    <property type="molecule type" value="Genomic_DNA"/>
</dbReference>
<evidence type="ECO:0000313" key="2">
    <source>
        <dbReference type="EMBL" id="KAG6417851.1"/>
    </source>
</evidence>